<comment type="cofactor">
    <cofactor evidence="3">
        <name>[2Fe-2S] cluster</name>
        <dbReference type="ChEBI" id="CHEBI:190135"/>
    </cofactor>
</comment>
<dbReference type="Pfam" id="PF00175">
    <property type="entry name" value="NAD_binding_1"/>
    <property type="match status" value="1"/>
</dbReference>
<dbReference type="InterPro" id="IPR001433">
    <property type="entry name" value="OxRdtase_FAD/NAD-bd"/>
</dbReference>
<dbReference type="SUPFAM" id="SSF63380">
    <property type="entry name" value="Riboflavin synthase domain-like"/>
    <property type="match status" value="1"/>
</dbReference>
<keyword evidence="2" id="KW-0411">Iron-sulfur</keyword>
<dbReference type="CDD" id="cd00207">
    <property type="entry name" value="fer2"/>
    <property type="match status" value="1"/>
</dbReference>
<dbReference type="SUPFAM" id="SSF54292">
    <property type="entry name" value="2Fe-2S ferredoxin-like"/>
    <property type="match status" value="1"/>
</dbReference>
<evidence type="ECO:0000256" key="2">
    <source>
        <dbReference type="ARBA" id="ARBA00022714"/>
    </source>
</evidence>
<keyword evidence="2" id="KW-0408">Iron</keyword>
<dbReference type="Gene3D" id="3.40.50.80">
    <property type="entry name" value="Nucleotide-binding domain of ferredoxin-NADP reductase (FNR) module"/>
    <property type="match status" value="1"/>
</dbReference>
<dbReference type="AlphaFoldDB" id="A0A934Q0L8"/>
<evidence type="ECO:0000259" key="5">
    <source>
        <dbReference type="PROSITE" id="PS51384"/>
    </source>
</evidence>
<evidence type="ECO:0000259" key="4">
    <source>
        <dbReference type="PROSITE" id="PS51085"/>
    </source>
</evidence>
<keyword evidence="2" id="KW-0479">Metal-binding</keyword>
<dbReference type="GO" id="GO:0016491">
    <property type="term" value="F:oxidoreductase activity"/>
    <property type="evidence" value="ECO:0007669"/>
    <property type="project" value="InterPro"/>
</dbReference>
<proteinExistence type="predicted"/>
<dbReference type="Gene3D" id="3.10.20.30">
    <property type="match status" value="1"/>
</dbReference>
<dbReference type="PROSITE" id="PS51085">
    <property type="entry name" value="2FE2S_FER_2"/>
    <property type="match status" value="1"/>
</dbReference>
<dbReference type="SUPFAM" id="SSF52343">
    <property type="entry name" value="Ferredoxin reductase-like, C-terminal NADP-linked domain"/>
    <property type="match status" value="1"/>
</dbReference>
<protein>
    <submittedName>
        <fullName evidence="6">2Fe-2S iron-sulfur cluster binding domain-containing protein</fullName>
    </submittedName>
</protein>
<dbReference type="Proteomes" id="UP000617041">
    <property type="component" value="Unassembled WGS sequence"/>
</dbReference>
<feature type="domain" description="FAD-binding FR-type" evidence="5">
    <location>
        <begin position="121"/>
        <end position="218"/>
    </location>
</feature>
<dbReference type="InterPro" id="IPR006058">
    <property type="entry name" value="2Fe2S_fd_BS"/>
</dbReference>
<gene>
    <name evidence="6" type="ORF">I8E28_08475</name>
</gene>
<dbReference type="PROSITE" id="PS51384">
    <property type="entry name" value="FAD_FR"/>
    <property type="match status" value="1"/>
</dbReference>
<dbReference type="InterPro" id="IPR001041">
    <property type="entry name" value="2Fe-2S_ferredoxin-type"/>
</dbReference>
<dbReference type="Pfam" id="PF00970">
    <property type="entry name" value="FAD_binding_6"/>
    <property type="match status" value="1"/>
</dbReference>
<dbReference type="InterPro" id="IPR039261">
    <property type="entry name" value="FNR_nucleotide-bd"/>
</dbReference>
<dbReference type="PRINTS" id="PR00410">
    <property type="entry name" value="PHEHYDRXLASE"/>
</dbReference>
<dbReference type="InterPro" id="IPR050415">
    <property type="entry name" value="MRET"/>
</dbReference>
<dbReference type="GO" id="GO:0051537">
    <property type="term" value="F:2 iron, 2 sulfur cluster binding"/>
    <property type="evidence" value="ECO:0007669"/>
    <property type="project" value="UniProtKB-KW"/>
</dbReference>
<organism evidence="6 7">
    <name type="scientific">Ramlibacter algicola</name>
    <dbReference type="NCBI Taxonomy" id="2795217"/>
    <lineage>
        <taxon>Bacteria</taxon>
        <taxon>Pseudomonadati</taxon>
        <taxon>Pseudomonadota</taxon>
        <taxon>Betaproteobacteria</taxon>
        <taxon>Burkholderiales</taxon>
        <taxon>Comamonadaceae</taxon>
        <taxon>Ramlibacter</taxon>
    </lineage>
</organism>
<dbReference type="InterPro" id="IPR008333">
    <property type="entry name" value="Cbr1-like_FAD-bd_dom"/>
</dbReference>
<dbReference type="Pfam" id="PF00111">
    <property type="entry name" value="Fer2"/>
    <property type="match status" value="1"/>
</dbReference>
<keyword evidence="7" id="KW-1185">Reference proteome</keyword>
<feature type="domain" description="2Fe-2S ferredoxin-type" evidence="4">
    <location>
        <begin position="20"/>
        <end position="113"/>
    </location>
</feature>
<dbReference type="EMBL" id="JAEDAO010000001">
    <property type="protein sequence ID" value="MBK0392626.1"/>
    <property type="molecule type" value="Genomic_DNA"/>
</dbReference>
<dbReference type="InterPro" id="IPR036010">
    <property type="entry name" value="2Fe-2S_ferredoxin-like_sf"/>
</dbReference>
<dbReference type="InterPro" id="IPR012675">
    <property type="entry name" value="Beta-grasp_dom_sf"/>
</dbReference>
<comment type="cofactor">
    <cofactor evidence="1">
        <name>FAD</name>
        <dbReference type="ChEBI" id="CHEBI:57692"/>
    </cofactor>
</comment>
<evidence type="ECO:0000313" key="7">
    <source>
        <dbReference type="Proteomes" id="UP000617041"/>
    </source>
</evidence>
<reference evidence="6" key="1">
    <citation type="submission" date="2020-12" db="EMBL/GenBank/DDBJ databases">
        <title>Ramlibacter sp. nov., isolated from a freshwater alga, Cryptomonas.</title>
        <authorList>
            <person name="Kim H.M."/>
            <person name="Jeon C.O."/>
        </authorList>
    </citation>
    <scope>NUCLEOTIDE SEQUENCE</scope>
    <source>
        <strain evidence="6">CrO1</strain>
    </source>
</reference>
<dbReference type="InterPro" id="IPR001709">
    <property type="entry name" value="Flavoprot_Pyr_Nucl_cyt_Rdtase"/>
</dbReference>
<dbReference type="PANTHER" id="PTHR47354:SF5">
    <property type="entry name" value="PROTEIN RFBI"/>
    <property type="match status" value="1"/>
</dbReference>
<dbReference type="PANTHER" id="PTHR47354">
    <property type="entry name" value="NADH OXIDOREDUCTASE HCR"/>
    <property type="match status" value="1"/>
</dbReference>
<dbReference type="InterPro" id="IPR017938">
    <property type="entry name" value="Riboflavin_synthase-like_b-brl"/>
</dbReference>
<evidence type="ECO:0000313" key="6">
    <source>
        <dbReference type="EMBL" id="MBK0392626.1"/>
    </source>
</evidence>
<comment type="caution">
    <text evidence="6">The sequence shown here is derived from an EMBL/GenBank/DDBJ whole genome shotgun (WGS) entry which is preliminary data.</text>
</comment>
<evidence type="ECO:0000256" key="1">
    <source>
        <dbReference type="ARBA" id="ARBA00001974"/>
    </source>
</evidence>
<name>A0A934Q0L8_9BURK</name>
<dbReference type="Gene3D" id="2.40.30.10">
    <property type="entry name" value="Translation factors"/>
    <property type="match status" value="1"/>
</dbReference>
<dbReference type="PROSITE" id="PS00197">
    <property type="entry name" value="2FE2S_FER_1"/>
    <property type="match status" value="1"/>
</dbReference>
<dbReference type="PRINTS" id="PR00371">
    <property type="entry name" value="FPNCR"/>
</dbReference>
<dbReference type="InterPro" id="IPR017927">
    <property type="entry name" value="FAD-bd_FR_type"/>
</dbReference>
<keyword evidence="2" id="KW-0001">2Fe-2S</keyword>
<accession>A0A934Q0L8</accession>
<sequence>MDRKSIVRTHRRFTLSHPAIPVTLLFSDGVSQRLAVPCGGKLIEAATEAGLNLLTDCSNGQCGTCTAQLVSGSVDLDDYDRAVLPDEDRASGTVLPCVCRVNAPCAIELPYDSTEAMSDEPDPIPAEVTAVEQVATDIVRLEVQVPQAIAFEPGQYVRITPQGADFHRSYSMANVPGTDRLQFFVRLVDGGAFSAWLATAKAGDKVDLSTPHGTFFLRDEDRPRLFVAGGTGVAPFLSMLRSMADNPPAKRTTFVIGARTPGHLFAMDELKSLGEKLQGIDLQVAVEQDAQDGCHAGYPTDLIPKLGLDPSTRVYLCGPPPMVEAGRRAAEAAGLKRADVLCERFA</sequence>
<evidence type="ECO:0000256" key="3">
    <source>
        <dbReference type="ARBA" id="ARBA00034078"/>
    </source>
</evidence>